<dbReference type="Proteomes" id="UP001154282">
    <property type="component" value="Unassembled WGS sequence"/>
</dbReference>
<name>A0AAV0QGU2_9ROSI</name>
<dbReference type="Pfam" id="PF14432">
    <property type="entry name" value="DYW_deaminase"/>
    <property type="match status" value="2"/>
</dbReference>
<protein>
    <recommendedName>
        <fullName evidence="2">DYW domain-containing protein</fullName>
    </recommendedName>
</protein>
<dbReference type="Pfam" id="PF20430">
    <property type="entry name" value="Eplus_motif"/>
    <property type="match status" value="1"/>
</dbReference>
<feature type="domain" description="DYW" evidence="2">
    <location>
        <begin position="86"/>
        <end position="125"/>
    </location>
</feature>
<evidence type="ECO:0000313" key="4">
    <source>
        <dbReference type="Proteomes" id="UP001154282"/>
    </source>
</evidence>
<evidence type="ECO:0000313" key="3">
    <source>
        <dbReference type="EMBL" id="CAI0543483.1"/>
    </source>
</evidence>
<keyword evidence="4" id="KW-1185">Reference proteome</keyword>
<dbReference type="GO" id="GO:0008270">
    <property type="term" value="F:zinc ion binding"/>
    <property type="evidence" value="ECO:0007669"/>
    <property type="project" value="InterPro"/>
</dbReference>
<reference evidence="3" key="1">
    <citation type="submission" date="2022-08" db="EMBL/GenBank/DDBJ databases">
        <authorList>
            <person name="Gutierrez-Valencia J."/>
        </authorList>
    </citation>
    <scope>NUCLEOTIDE SEQUENCE</scope>
</reference>
<evidence type="ECO:0000256" key="1">
    <source>
        <dbReference type="ARBA" id="ARBA00006643"/>
    </source>
</evidence>
<sequence length="125" mass="14388">MGIRKNPACSWIEVKNKIHTFIADDKSHPLHDEINNALCELQEKMELAGYVADTSEVLHDVDDEQKKYLLYGHSERRAIAFGIMSVDCHTAIKLISKIVGREIVVRDNSRFHHFRDGECSCGEYW</sequence>
<feature type="domain" description="DYW" evidence="2">
    <location>
        <begin position="49"/>
        <end position="85"/>
    </location>
</feature>
<organism evidence="3 4">
    <name type="scientific">Linum tenue</name>
    <dbReference type="NCBI Taxonomy" id="586396"/>
    <lineage>
        <taxon>Eukaryota</taxon>
        <taxon>Viridiplantae</taxon>
        <taxon>Streptophyta</taxon>
        <taxon>Embryophyta</taxon>
        <taxon>Tracheophyta</taxon>
        <taxon>Spermatophyta</taxon>
        <taxon>Magnoliopsida</taxon>
        <taxon>eudicotyledons</taxon>
        <taxon>Gunneridae</taxon>
        <taxon>Pentapetalae</taxon>
        <taxon>rosids</taxon>
        <taxon>fabids</taxon>
        <taxon>Malpighiales</taxon>
        <taxon>Linaceae</taxon>
        <taxon>Linum</taxon>
    </lineage>
</organism>
<accession>A0AAV0QGU2</accession>
<dbReference type="InterPro" id="IPR046849">
    <property type="entry name" value="E2_motif"/>
</dbReference>
<gene>
    <name evidence="3" type="ORF">LITE_LOCUS42845</name>
</gene>
<dbReference type="AlphaFoldDB" id="A0AAV0QGU2"/>
<evidence type="ECO:0000259" key="2">
    <source>
        <dbReference type="Pfam" id="PF14432"/>
    </source>
</evidence>
<proteinExistence type="inferred from homology"/>
<dbReference type="EMBL" id="CAMGYJ010000009">
    <property type="protein sequence ID" value="CAI0543483.1"/>
    <property type="molecule type" value="Genomic_DNA"/>
</dbReference>
<comment type="caution">
    <text evidence="3">The sequence shown here is derived from an EMBL/GenBank/DDBJ whole genome shotgun (WGS) entry which is preliminary data.</text>
</comment>
<dbReference type="InterPro" id="IPR032867">
    <property type="entry name" value="DYW_dom"/>
</dbReference>
<comment type="similarity">
    <text evidence="1">Belongs to the PPR family. PCMP-H subfamily.</text>
</comment>